<reference evidence="1" key="2">
    <citation type="submission" date="2020-09" db="EMBL/GenBank/DDBJ databases">
        <authorList>
            <person name="Sun Q."/>
            <person name="Zhou Y."/>
        </authorList>
    </citation>
    <scope>NUCLEOTIDE SEQUENCE</scope>
    <source>
        <strain evidence="1">CGMCC 1.15794</strain>
    </source>
</reference>
<dbReference type="Proteomes" id="UP000657592">
    <property type="component" value="Unassembled WGS sequence"/>
</dbReference>
<evidence type="ECO:0000313" key="1">
    <source>
        <dbReference type="EMBL" id="GGH33736.1"/>
    </source>
</evidence>
<proteinExistence type="predicted"/>
<sequence>MDRIAASGGDPLLAEPATAENVARYAPLMDTTEPRSEVDLAIERALEASNLRAGDSLGASAAVVVEDRDLSAAESGELDGPDGD</sequence>
<dbReference type="AlphaFoldDB" id="A0A917IC47"/>
<comment type="caution">
    <text evidence="1">The sequence shown here is derived from an EMBL/GenBank/DDBJ whole genome shotgun (WGS) entry which is preliminary data.</text>
</comment>
<protein>
    <submittedName>
        <fullName evidence="1">Uncharacterized protein</fullName>
    </submittedName>
</protein>
<keyword evidence="2" id="KW-1185">Reference proteome</keyword>
<reference evidence="1" key="1">
    <citation type="journal article" date="2014" name="Int. J. Syst. Evol. Microbiol.">
        <title>Complete genome sequence of Corynebacterium casei LMG S-19264T (=DSM 44701T), isolated from a smear-ripened cheese.</title>
        <authorList>
            <consortium name="US DOE Joint Genome Institute (JGI-PGF)"/>
            <person name="Walter F."/>
            <person name="Albersmeier A."/>
            <person name="Kalinowski J."/>
            <person name="Ruckert C."/>
        </authorList>
    </citation>
    <scope>NUCLEOTIDE SEQUENCE</scope>
    <source>
        <strain evidence="1">CGMCC 1.15794</strain>
    </source>
</reference>
<dbReference type="EMBL" id="BMJY01000001">
    <property type="protein sequence ID" value="GGH33736.1"/>
    <property type="molecule type" value="Genomic_DNA"/>
</dbReference>
<gene>
    <name evidence="1" type="ORF">GCM10010921_00930</name>
</gene>
<evidence type="ECO:0000313" key="2">
    <source>
        <dbReference type="Proteomes" id="UP000657592"/>
    </source>
</evidence>
<accession>A0A917IC47</accession>
<name>A0A917IC47_9MICO</name>
<organism evidence="1 2">
    <name type="scientific">Microbacterium album</name>
    <dbReference type="NCBI Taxonomy" id="2053191"/>
    <lineage>
        <taxon>Bacteria</taxon>
        <taxon>Bacillati</taxon>
        <taxon>Actinomycetota</taxon>
        <taxon>Actinomycetes</taxon>
        <taxon>Micrococcales</taxon>
        <taxon>Microbacteriaceae</taxon>
        <taxon>Microbacterium</taxon>
    </lineage>
</organism>